<accession>A0A5S9NNV5</accession>
<feature type="transmembrane region" description="Helical" evidence="9">
    <location>
        <begin position="346"/>
        <end position="365"/>
    </location>
</feature>
<keyword evidence="8 9" id="KW-0472">Membrane</keyword>
<keyword evidence="3 9" id="KW-0813">Transport</keyword>
<dbReference type="EMBL" id="CACSIO010000002">
    <property type="protein sequence ID" value="CAA0092070.1"/>
    <property type="molecule type" value="Genomic_DNA"/>
</dbReference>
<evidence type="ECO:0000256" key="4">
    <source>
        <dbReference type="ARBA" id="ARBA00022475"/>
    </source>
</evidence>
<evidence type="ECO:0000256" key="6">
    <source>
        <dbReference type="ARBA" id="ARBA00022692"/>
    </source>
</evidence>
<dbReference type="PROSITE" id="PS50156">
    <property type="entry name" value="SSD"/>
    <property type="match status" value="1"/>
</dbReference>
<dbReference type="PANTHER" id="PTHR32063:SF76">
    <property type="entry name" value="EFFLUX PUMP MEMBRANE TRANSPORTER"/>
    <property type="match status" value="1"/>
</dbReference>
<dbReference type="AlphaFoldDB" id="A0A5S9NNV5"/>
<evidence type="ECO:0000313" key="11">
    <source>
        <dbReference type="EMBL" id="CAA0092070.1"/>
    </source>
</evidence>
<keyword evidence="12" id="KW-1185">Reference proteome</keyword>
<sequence>MSGFFLRRPKFAMVVSLVIALTGAISIFFLPISEYPNISPPHIQVSANYPGASAQVIEKTIAGPIEDAVNGVEGMLYMHSTSDNNGGYVLSVTFDLGENADMALVRVQNRLKVAEPRLPLEVRRSGVLVQKRSPDLLMIISLVSDNPELGDPFLLQFANDHVQSALARVPGVANAQIFSGAFAMRIWIDPQKMAALNLVPQDVVEALQEQNVQAALGKFGGPPFNGDMRGDQMVEREYVLHAKGRLRTVEDFSDVILKAHTDGAIVRLGDVAEVSRGRNSYSVVSETNGSRSVNMGIYLTPEANALYTEELIQQRLKDMQVYFPQGLSYNTGYNGAAYIRVVIEQVVFALLSAVALVILITWLFLGSVRATLVPAIAIPVSLIGSFSVLLLFGISINTISLLAVIVAVGVVVDDAILVVENAQRVIRERPDLTVREAVGESMQQITGAVIATTLVLLAVFLPVALMPGIVGQLYQVMGTVICTSVVISSINALTLSPVLCAWLLPASDQHHRVSNERASLLLMAQRTKSAFVQMLQRLMQRLHIVMLAMLVIILTTVWGLTHLPRGFIPDEDKGQIVIFVQLPDAAALPRTYAAVQQLENLLKQEDIVRSVASLSGTGLGTSAGNQGLLFVVLKPWSQRRGEGESVFDVVARINSKAKEQIPEANIFAVTPPTIRGIGSSGGVRFVVQDLAGHSFSELSEATENIVEQITLSPSVGSVFNSFRANVPEPYLDIDREKVMVSDVKLTQMFRTLQANVGSFYVNDFNEYGQNYQVIVQAQAGARDYIADLNQYYLRNDQGDVFPMSGFYAVDTRFEPDSVTRYNKYRAVIVSVNAKPGYPVSDAITTVSDAAQHLPPGFGYDWTGAAFQRVATSQHAFLALGLALLFIYLFLVALYESWMIPLAVLSAVPVALSGAALMLGLEQRELDLFAQVGLLLLLCMTAKNAILIVDVAQKRMKDSKAQPADAAIYAAARRYRAINMTSFSFICGVLPLVFASGAGAAAQQSLGITLSAGMLSALFAGVFLTPCILVVLCRIMGLGDKGLIKSE</sequence>
<evidence type="ECO:0000256" key="3">
    <source>
        <dbReference type="ARBA" id="ARBA00022448"/>
    </source>
</evidence>
<dbReference type="PANTHER" id="PTHR32063">
    <property type="match status" value="1"/>
</dbReference>
<dbReference type="GO" id="GO:0009636">
    <property type="term" value="P:response to toxic substance"/>
    <property type="evidence" value="ECO:0007669"/>
    <property type="project" value="UniProtKB-ARBA"/>
</dbReference>
<dbReference type="Gene3D" id="3.30.70.1440">
    <property type="entry name" value="Multidrug efflux transporter AcrB pore domain"/>
    <property type="match status" value="1"/>
</dbReference>
<feature type="transmembrane region" description="Helical" evidence="9">
    <location>
        <begin position="1007"/>
        <end position="1031"/>
    </location>
</feature>
<dbReference type="InterPro" id="IPR001036">
    <property type="entry name" value="Acrflvin-R"/>
</dbReference>
<protein>
    <recommendedName>
        <fullName evidence="9">Efflux pump membrane transporter</fullName>
    </recommendedName>
</protein>
<reference evidence="11 12" key="1">
    <citation type="submission" date="2019-11" db="EMBL/GenBank/DDBJ databases">
        <authorList>
            <person name="Holert J."/>
        </authorList>
    </citation>
    <scope>NUCLEOTIDE SEQUENCE [LARGE SCALE GENOMIC DNA]</scope>
    <source>
        <strain evidence="11">SB11_3</strain>
    </source>
</reference>
<feature type="transmembrane region" description="Helical" evidence="9">
    <location>
        <begin position="901"/>
        <end position="920"/>
    </location>
</feature>
<dbReference type="Proteomes" id="UP000441399">
    <property type="component" value="Unassembled WGS sequence"/>
</dbReference>
<keyword evidence="4" id="KW-1003">Cell membrane</keyword>
<dbReference type="FunFam" id="3.30.70.1430:FF:000001">
    <property type="entry name" value="Efflux pump membrane transporter"/>
    <property type="match status" value="1"/>
</dbReference>
<keyword evidence="7 9" id="KW-1133">Transmembrane helix</keyword>
<name>A0A5S9NNV5_9GAMM</name>
<feature type="transmembrane region" description="Helical" evidence="9">
    <location>
        <begin position="372"/>
        <end position="393"/>
    </location>
</feature>
<dbReference type="SUPFAM" id="SSF82714">
    <property type="entry name" value="Multidrug efflux transporter AcrB TolC docking domain, DN and DC subdomains"/>
    <property type="match status" value="2"/>
</dbReference>
<keyword evidence="6 9" id="KW-0812">Transmembrane</keyword>
<feature type="transmembrane region" description="Helical" evidence="9">
    <location>
        <begin position="476"/>
        <end position="504"/>
    </location>
</feature>
<dbReference type="PRINTS" id="PR00702">
    <property type="entry name" value="ACRIFLAVINRP"/>
</dbReference>
<feature type="transmembrane region" description="Helical" evidence="9">
    <location>
        <begin position="445"/>
        <end position="470"/>
    </location>
</feature>
<dbReference type="OrthoDB" id="9757904at2"/>
<dbReference type="InterPro" id="IPR027463">
    <property type="entry name" value="AcrB_DN_DC_subdom"/>
</dbReference>
<dbReference type="GO" id="GO:0015562">
    <property type="term" value="F:efflux transmembrane transporter activity"/>
    <property type="evidence" value="ECO:0007669"/>
    <property type="project" value="InterPro"/>
</dbReference>
<gene>
    <name evidence="11" type="primary">bepG_3</name>
    <name evidence="11" type="ORF">OPDIPICF_03758</name>
</gene>
<feature type="transmembrane region" description="Helical" evidence="9">
    <location>
        <begin position="542"/>
        <end position="560"/>
    </location>
</feature>
<feature type="domain" description="SSD" evidence="10">
    <location>
        <begin position="381"/>
        <end position="502"/>
    </location>
</feature>
<comment type="similarity">
    <text evidence="2 9">Belongs to the resistance-nodulation-cell division (RND) (TC 2.A.6) family.</text>
</comment>
<dbReference type="Gene3D" id="3.30.70.1430">
    <property type="entry name" value="Multidrug efflux transporter AcrB pore domain"/>
    <property type="match status" value="2"/>
</dbReference>
<evidence type="ECO:0000256" key="1">
    <source>
        <dbReference type="ARBA" id="ARBA00004429"/>
    </source>
</evidence>
<dbReference type="Pfam" id="PF00873">
    <property type="entry name" value="ACR_tran"/>
    <property type="match status" value="1"/>
</dbReference>
<evidence type="ECO:0000256" key="8">
    <source>
        <dbReference type="ARBA" id="ARBA00023136"/>
    </source>
</evidence>
<feature type="transmembrane region" description="Helical" evidence="9">
    <location>
        <begin position="12"/>
        <end position="32"/>
    </location>
</feature>
<evidence type="ECO:0000256" key="2">
    <source>
        <dbReference type="ARBA" id="ARBA00010942"/>
    </source>
</evidence>
<feature type="transmembrane region" description="Helical" evidence="9">
    <location>
        <begin position="399"/>
        <end position="419"/>
    </location>
</feature>
<feature type="transmembrane region" description="Helical" evidence="9">
    <location>
        <begin position="932"/>
        <end position="951"/>
    </location>
</feature>
<proteinExistence type="inferred from homology"/>
<dbReference type="Gene3D" id="3.30.70.1320">
    <property type="entry name" value="Multidrug efflux transporter AcrB pore domain like"/>
    <property type="match status" value="1"/>
</dbReference>
<evidence type="ECO:0000313" key="12">
    <source>
        <dbReference type="Proteomes" id="UP000441399"/>
    </source>
</evidence>
<feature type="transmembrane region" description="Helical" evidence="9">
    <location>
        <begin position="875"/>
        <end position="894"/>
    </location>
</feature>
<organism evidence="11 12">
    <name type="scientific">BD1-7 clade bacterium</name>
    <dbReference type="NCBI Taxonomy" id="2029982"/>
    <lineage>
        <taxon>Bacteria</taxon>
        <taxon>Pseudomonadati</taxon>
        <taxon>Pseudomonadota</taxon>
        <taxon>Gammaproteobacteria</taxon>
        <taxon>Cellvibrionales</taxon>
        <taxon>Spongiibacteraceae</taxon>
        <taxon>BD1-7 clade</taxon>
    </lineage>
</organism>
<dbReference type="GO" id="GO:0005886">
    <property type="term" value="C:plasma membrane"/>
    <property type="evidence" value="ECO:0007669"/>
    <property type="project" value="UniProtKB-SubCell"/>
</dbReference>
<dbReference type="SUPFAM" id="SSF82866">
    <property type="entry name" value="Multidrug efflux transporter AcrB transmembrane domain"/>
    <property type="match status" value="2"/>
</dbReference>
<dbReference type="SUPFAM" id="SSF82693">
    <property type="entry name" value="Multidrug efflux transporter AcrB pore domain, PN1, PN2, PC1 and PC2 subdomains"/>
    <property type="match status" value="3"/>
</dbReference>
<dbReference type="GO" id="GO:0042910">
    <property type="term" value="F:xenobiotic transmembrane transporter activity"/>
    <property type="evidence" value="ECO:0007669"/>
    <property type="project" value="TreeGrafter"/>
</dbReference>
<dbReference type="Gene3D" id="3.30.2090.10">
    <property type="entry name" value="Multidrug efflux transporter AcrB TolC docking domain, DN and DC subdomains"/>
    <property type="match status" value="2"/>
</dbReference>
<feature type="transmembrane region" description="Helical" evidence="9">
    <location>
        <begin position="982"/>
        <end position="1001"/>
    </location>
</feature>
<comment type="subcellular location">
    <subcellularLocation>
        <location evidence="1 9">Cell inner membrane</location>
        <topology evidence="1 9">Multi-pass membrane protein</topology>
    </subcellularLocation>
</comment>
<evidence type="ECO:0000256" key="9">
    <source>
        <dbReference type="RuleBase" id="RU364070"/>
    </source>
</evidence>
<evidence type="ECO:0000259" key="10">
    <source>
        <dbReference type="PROSITE" id="PS50156"/>
    </source>
</evidence>
<dbReference type="InterPro" id="IPR004764">
    <property type="entry name" value="MdtF-like"/>
</dbReference>
<keyword evidence="5 9" id="KW-0997">Cell inner membrane</keyword>
<evidence type="ECO:0000256" key="5">
    <source>
        <dbReference type="ARBA" id="ARBA00022519"/>
    </source>
</evidence>
<dbReference type="InterPro" id="IPR000731">
    <property type="entry name" value="SSD"/>
</dbReference>
<evidence type="ECO:0000256" key="7">
    <source>
        <dbReference type="ARBA" id="ARBA00022989"/>
    </source>
</evidence>
<dbReference type="NCBIfam" id="TIGR00915">
    <property type="entry name" value="2A0602"/>
    <property type="match status" value="1"/>
</dbReference>
<dbReference type="Gene3D" id="1.20.1640.10">
    <property type="entry name" value="Multidrug efflux transporter AcrB transmembrane domain"/>
    <property type="match status" value="2"/>
</dbReference>